<reference evidence="7" key="1">
    <citation type="journal article" date="2019" name="Int. J. Syst. Evol. Microbiol.">
        <title>The Global Catalogue of Microorganisms (GCM) 10K type strain sequencing project: providing services to taxonomists for standard genome sequencing and annotation.</title>
        <authorList>
            <consortium name="The Broad Institute Genomics Platform"/>
            <consortium name="The Broad Institute Genome Sequencing Center for Infectious Disease"/>
            <person name="Wu L."/>
            <person name="Ma J."/>
        </authorList>
    </citation>
    <scope>NUCLEOTIDE SEQUENCE [LARGE SCALE GENOMIC DNA]</scope>
    <source>
        <strain evidence="7">NBRC 105830</strain>
    </source>
</reference>
<dbReference type="InterPro" id="IPR043502">
    <property type="entry name" value="DNA/RNA_pol_sf"/>
</dbReference>
<dbReference type="SUPFAM" id="SSF56672">
    <property type="entry name" value="DNA/RNA polymerases"/>
    <property type="match status" value="1"/>
</dbReference>
<evidence type="ECO:0000256" key="3">
    <source>
        <dbReference type="ARBA" id="ARBA00049244"/>
    </source>
</evidence>
<keyword evidence="7" id="KW-1185">Reference proteome</keyword>
<dbReference type="Pfam" id="PF00476">
    <property type="entry name" value="DNA_pol_A"/>
    <property type="match status" value="1"/>
</dbReference>
<dbReference type="PANTHER" id="PTHR10133">
    <property type="entry name" value="DNA POLYMERASE I"/>
    <property type="match status" value="1"/>
</dbReference>
<dbReference type="Proteomes" id="UP001157109">
    <property type="component" value="Unassembled WGS sequence"/>
</dbReference>
<sequence>MVTATSESAAAVLCVEMEQHGLPIDRAALESLIEASAGPRPATEADAARGRRERDQPVLRLVPGAEHTDLRNPVQVRALLASVGIDVPDTRKWTLTPYRDKHPVVEALLGWRKAERIATTYGWHWLATYVETDDRLRGPWTACDGGAGRMTGGNGLHNLPAELRPAVAAHEGHVLVRADLGQIEPRVLAAVSGDAAFAAASRADDLYAPVADQLRVDRPVAKVAVLAAMYGQTSGAAGEALRRLDRTYPDAMAYLHRAYEAGLRGDAVQTFGGRRVPMWQGPLTDAQRAGRGRFARNAVIQGAAAELFKAWAATVRLELARLDGQIVLCLHDELLLHVPREHAEQAVALVHDTLGAASRRWTGGSTVRFVADVTTVHRWSEAK</sequence>
<evidence type="ECO:0000313" key="6">
    <source>
        <dbReference type="EMBL" id="GMA18924.1"/>
    </source>
</evidence>
<dbReference type="Gene3D" id="1.10.150.20">
    <property type="entry name" value="5' to 3' exonuclease, C-terminal subdomain"/>
    <property type="match status" value="1"/>
</dbReference>
<dbReference type="Gene3D" id="3.30.70.370">
    <property type="match status" value="1"/>
</dbReference>
<evidence type="ECO:0000256" key="1">
    <source>
        <dbReference type="ARBA" id="ARBA00012417"/>
    </source>
</evidence>
<gene>
    <name evidence="6" type="ORF">GCM10025862_09450</name>
</gene>
<keyword evidence="2" id="KW-0235">DNA replication</keyword>
<comment type="catalytic activity">
    <reaction evidence="3">
        <text>DNA(n) + a 2'-deoxyribonucleoside 5'-triphosphate = DNA(n+1) + diphosphate</text>
        <dbReference type="Rhea" id="RHEA:22508"/>
        <dbReference type="Rhea" id="RHEA-COMP:17339"/>
        <dbReference type="Rhea" id="RHEA-COMP:17340"/>
        <dbReference type="ChEBI" id="CHEBI:33019"/>
        <dbReference type="ChEBI" id="CHEBI:61560"/>
        <dbReference type="ChEBI" id="CHEBI:173112"/>
        <dbReference type="EC" id="2.7.7.7"/>
    </reaction>
</comment>
<dbReference type="InterPro" id="IPR002298">
    <property type="entry name" value="DNA_polymerase_A"/>
</dbReference>
<feature type="compositionally biased region" description="Basic and acidic residues" evidence="4">
    <location>
        <begin position="46"/>
        <end position="55"/>
    </location>
</feature>
<dbReference type="EC" id="2.7.7.7" evidence="1"/>
<comment type="caution">
    <text evidence="6">The sequence shown here is derived from an EMBL/GenBank/DDBJ whole genome shotgun (WGS) entry which is preliminary data.</text>
</comment>
<organism evidence="6 7">
    <name type="scientific">Arsenicicoccus piscis</name>
    <dbReference type="NCBI Taxonomy" id="673954"/>
    <lineage>
        <taxon>Bacteria</taxon>
        <taxon>Bacillati</taxon>
        <taxon>Actinomycetota</taxon>
        <taxon>Actinomycetes</taxon>
        <taxon>Micrococcales</taxon>
        <taxon>Intrasporangiaceae</taxon>
        <taxon>Arsenicicoccus</taxon>
    </lineage>
</organism>
<evidence type="ECO:0000259" key="5">
    <source>
        <dbReference type="SMART" id="SM00482"/>
    </source>
</evidence>
<dbReference type="SMART" id="SM00482">
    <property type="entry name" value="POLAc"/>
    <property type="match status" value="1"/>
</dbReference>
<feature type="region of interest" description="Disordered" evidence="4">
    <location>
        <begin position="36"/>
        <end position="55"/>
    </location>
</feature>
<dbReference type="PANTHER" id="PTHR10133:SF27">
    <property type="entry name" value="DNA POLYMERASE NU"/>
    <property type="match status" value="1"/>
</dbReference>
<name>A0ABQ6HKD8_9MICO</name>
<evidence type="ECO:0000256" key="2">
    <source>
        <dbReference type="ARBA" id="ARBA00022705"/>
    </source>
</evidence>
<feature type="domain" description="DNA-directed DNA polymerase family A palm" evidence="5">
    <location>
        <begin position="162"/>
        <end position="342"/>
    </location>
</feature>
<proteinExistence type="predicted"/>
<dbReference type="InterPro" id="IPR001098">
    <property type="entry name" value="DNA-dir_DNA_pol_A_palm_dom"/>
</dbReference>
<dbReference type="EMBL" id="BSUJ01000001">
    <property type="protein sequence ID" value="GMA18924.1"/>
    <property type="molecule type" value="Genomic_DNA"/>
</dbReference>
<protein>
    <recommendedName>
        <fullName evidence="1">DNA-directed DNA polymerase</fullName>
        <ecNumber evidence="1">2.7.7.7</ecNumber>
    </recommendedName>
</protein>
<evidence type="ECO:0000256" key="4">
    <source>
        <dbReference type="SAM" id="MobiDB-lite"/>
    </source>
</evidence>
<accession>A0ABQ6HKD8</accession>
<dbReference type="RefSeq" id="WP_284283906.1">
    <property type="nucleotide sequence ID" value="NZ_BSUJ01000001.1"/>
</dbReference>
<evidence type="ECO:0000313" key="7">
    <source>
        <dbReference type="Proteomes" id="UP001157109"/>
    </source>
</evidence>